<evidence type="ECO:0000313" key="3">
    <source>
        <dbReference type="EMBL" id="APD92149.1"/>
    </source>
</evidence>
<keyword evidence="3" id="KW-0614">Plasmid</keyword>
<protein>
    <recommendedName>
        <fullName evidence="2">TSP C-terminal domain-containing protein</fullName>
    </recommendedName>
</protein>
<organism evidence="3 4">
    <name type="scientific">Alteromonas mediterranea</name>
    <dbReference type="NCBI Taxonomy" id="314275"/>
    <lineage>
        <taxon>Bacteria</taxon>
        <taxon>Pseudomonadati</taxon>
        <taxon>Pseudomonadota</taxon>
        <taxon>Gammaproteobacteria</taxon>
        <taxon>Alteromonadales</taxon>
        <taxon>Alteromonadaceae</taxon>
        <taxon>Alteromonas/Salinimonas group</taxon>
        <taxon>Alteromonas</taxon>
    </lineage>
</organism>
<gene>
    <name evidence="3" type="ORF">BM524_19710</name>
</gene>
<feature type="chain" id="PRO_5042199417" description="TSP C-terminal domain-containing protein" evidence="1">
    <location>
        <begin position="20"/>
        <end position="261"/>
    </location>
</feature>
<evidence type="ECO:0000313" key="4">
    <source>
        <dbReference type="Proteomes" id="UP000182101"/>
    </source>
</evidence>
<evidence type="ECO:0000259" key="2">
    <source>
        <dbReference type="PROSITE" id="PS51236"/>
    </source>
</evidence>
<dbReference type="RefSeq" id="WP_071960760.1">
    <property type="nucleotide sequence ID" value="NZ_CP018025.1"/>
</dbReference>
<dbReference type="Proteomes" id="UP000182101">
    <property type="component" value="Plasmid pAMCP48-600"/>
</dbReference>
<sequence>MKKQLMLFLAASASFSLSAEVHTDLSDWVVENQEGTSANWTYEGETNSWFQSVNTSDNTFLYDPSLTSLGKAISGTISVNTTSDDDYIGFVVGYQPGDYSSPDADYLLLSWKQADQGHLAGGMFLYHIEGGVHTGTSQKYSMTELQPSADYEGIGWEDYVDYTFDIAYDQGYLAIFVNDDLQYSLTPGEIGETYFRDGAFGFYNFSQSHVEYGSVIYDDIDVLISEEQVANIAEAVPVSGNGILLSAMFAFGAFVRRNLKK</sequence>
<dbReference type="InterPro" id="IPR013320">
    <property type="entry name" value="ConA-like_dom_sf"/>
</dbReference>
<evidence type="ECO:0000256" key="1">
    <source>
        <dbReference type="SAM" id="SignalP"/>
    </source>
</evidence>
<dbReference type="GO" id="GO:0005509">
    <property type="term" value="F:calcium ion binding"/>
    <property type="evidence" value="ECO:0007669"/>
    <property type="project" value="InterPro"/>
</dbReference>
<dbReference type="GO" id="GO:0007155">
    <property type="term" value="P:cell adhesion"/>
    <property type="evidence" value="ECO:0007669"/>
    <property type="project" value="InterPro"/>
</dbReference>
<name>A0AAC9NTS6_9ALTE</name>
<dbReference type="InterPro" id="IPR008859">
    <property type="entry name" value="Thrombospondin_C"/>
</dbReference>
<reference evidence="3 4" key="1">
    <citation type="submission" date="2016-11" db="EMBL/GenBank/DDBJ databases">
        <title>Networking in microbes: conjugative elements and plasmids in the genus Alteromonas.</title>
        <authorList>
            <person name="Lopez-Perez M."/>
            <person name="Ramon-Marco N."/>
            <person name="Rodriguez-Valera F."/>
        </authorList>
    </citation>
    <scope>NUCLEOTIDE SEQUENCE [LARGE SCALE GENOMIC DNA]</scope>
    <source>
        <strain evidence="3 4">CP48</strain>
        <plasmid evidence="4">pamcp48-600</plasmid>
    </source>
</reference>
<dbReference type="PROSITE" id="PS51236">
    <property type="entry name" value="TSP_CTER"/>
    <property type="match status" value="1"/>
</dbReference>
<dbReference type="SUPFAM" id="SSF49899">
    <property type="entry name" value="Concanavalin A-like lectins/glucanases"/>
    <property type="match status" value="1"/>
</dbReference>
<geneLocation type="plasmid" evidence="4">
    <name>pamcp48-600</name>
</geneLocation>
<dbReference type="EMBL" id="CP018025">
    <property type="protein sequence ID" value="APD92149.1"/>
    <property type="molecule type" value="Genomic_DNA"/>
</dbReference>
<keyword evidence="1" id="KW-0732">Signal</keyword>
<dbReference type="AlphaFoldDB" id="A0AAC9NTS6"/>
<dbReference type="Gene3D" id="2.60.120.200">
    <property type="match status" value="1"/>
</dbReference>
<proteinExistence type="predicted"/>
<accession>A0AAC9NTS6</accession>
<dbReference type="GO" id="GO:0005576">
    <property type="term" value="C:extracellular region"/>
    <property type="evidence" value="ECO:0007669"/>
    <property type="project" value="InterPro"/>
</dbReference>
<feature type="signal peptide" evidence="1">
    <location>
        <begin position="1"/>
        <end position="19"/>
    </location>
</feature>
<feature type="domain" description="TSP C-terminal" evidence="2">
    <location>
        <begin position="13"/>
        <end position="224"/>
    </location>
</feature>